<gene>
    <name evidence="1" type="ORF">LARV_03617</name>
</gene>
<protein>
    <submittedName>
        <fullName evidence="1">Sulfur transfer protein</fullName>
    </submittedName>
</protein>
<dbReference type="Proteomes" id="UP000055060">
    <property type="component" value="Unassembled WGS sequence"/>
</dbReference>
<dbReference type="AlphaFoldDB" id="A0A0S7BL63"/>
<reference evidence="1" key="1">
    <citation type="submission" date="2015-07" db="EMBL/GenBank/DDBJ databases">
        <title>Draft Genome Sequences of Anaerolinea thermolimosa IMO-1, Bellilinea caldifistulae GOMI-1, Leptolinea tardivitalis YMTK-2, Levilinea saccharolytica KIBI-1,Longilinea arvoryzae KOME-1, Previously Described as Members of the Anaerolineaceae (Chloroflexi).</title>
        <authorList>
            <person name="Sekiguchi Y."/>
            <person name="Ohashi A."/>
            <person name="Matsuura N."/>
            <person name="Tourlousse M.D."/>
        </authorList>
    </citation>
    <scope>NUCLEOTIDE SEQUENCE [LARGE SCALE GENOMIC DNA]</scope>
    <source>
        <strain evidence="1">KOME-1</strain>
    </source>
</reference>
<proteinExistence type="predicted"/>
<evidence type="ECO:0000313" key="1">
    <source>
        <dbReference type="EMBL" id="GAP15824.1"/>
    </source>
</evidence>
<name>A0A0S7BL63_9CHLR</name>
<dbReference type="RefSeq" id="WP_075074970.1">
    <property type="nucleotide sequence ID" value="NZ_DF967972.1"/>
</dbReference>
<dbReference type="InterPro" id="IPR003749">
    <property type="entry name" value="ThiS/MoaD-like"/>
</dbReference>
<dbReference type="InterPro" id="IPR012675">
    <property type="entry name" value="Beta-grasp_dom_sf"/>
</dbReference>
<dbReference type="Pfam" id="PF02597">
    <property type="entry name" value="ThiS"/>
    <property type="match status" value="1"/>
</dbReference>
<keyword evidence="2" id="KW-1185">Reference proteome</keyword>
<dbReference type="InterPro" id="IPR016155">
    <property type="entry name" value="Mopterin_synth/thiamin_S_b"/>
</dbReference>
<dbReference type="OrthoDB" id="9801945at2"/>
<dbReference type="Gene3D" id="3.10.20.30">
    <property type="match status" value="1"/>
</dbReference>
<dbReference type="SUPFAM" id="SSF54285">
    <property type="entry name" value="MoaD/ThiS"/>
    <property type="match status" value="1"/>
</dbReference>
<dbReference type="EMBL" id="DF967972">
    <property type="protein sequence ID" value="GAP15824.1"/>
    <property type="molecule type" value="Genomic_DNA"/>
</dbReference>
<sequence length="77" mass="8502">MRIRVILYSYLREKLPVESNGRVELELPEGSPAAALFEQLGLPGQVAWAVNGIARRDFNLILHDGDEVRVFRPGAGG</sequence>
<evidence type="ECO:0000313" key="2">
    <source>
        <dbReference type="Proteomes" id="UP000055060"/>
    </source>
</evidence>
<dbReference type="STRING" id="360412.LARV_03617"/>
<accession>A0A0S7BL63</accession>
<organism evidence="1">
    <name type="scientific">Longilinea arvoryzae</name>
    <dbReference type="NCBI Taxonomy" id="360412"/>
    <lineage>
        <taxon>Bacteria</taxon>
        <taxon>Bacillati</taxon>
        <taxon>Chloroflexota</taxon>
        <taxon>Anaerolineae</taxon>
        <taxon>Anaerolineales</taxon>
        <taxon>Anaerolineaceae</taxon>
        <taxon>Longilinea</taxon>
    </lineage>
</organism>